<proteinExistence type="predicted"/>
<feature type="region of interest" description="Disordered" evidence="1">
    <location>
        <begin position="84"/>
        <end position="104"/>
    </location>
</feature>
<evidence type="ECO:0000256" key="1">
    <source>
        <dbReference type="SAM" id="MobiDB-lite"/>
    </source>
</evidence>
<protein>
    <submittedName>
        <fullName evidence="2">Uncharacterized protein</fullName>
    </submittedName>
</protein>
<dbReference type="Proteomes" id="UP000324897">
    <property type="component" value="Unassembled WGS sequence"/>
</dbReference>
<dbReference type="Gramene" id="TVU33852">
    <property type="protein sequence ID" value="TVU33852"/>
    <property type="gene ID" value="EJB05_15665"/>
</dbReference>
<comment type="caution">
    <text evidence="2">The sequence shown here is derived from an EMBL/GenBank/DDBJ whole genome shotgun (WGS) entry which is preliminary data.</text>
</comment>
<organism evidence="2 3">
    <name type="scientific">Eragrostis curvula</name>
    <name type="common">weeping love grass</name>
    <dbReference type="NCBI Taxonomy" id="38414"/>
    <lineage>
        <taxon>Eukaryota</taxon>
        <taxon>Viridiplantae</taxon>
        <taxon>Streptophyta</taxon>
        <taxon>Embryophyta</taxon>
        <taxon>Tracheophyta</taxon>
        <taxon>Spermatophyta</taxon>
        <taxon>Magnoliopsida</taxon>
        <taxon>Liliopsida</taxon>
        <taxon>Poales</taxon>
        <taxon>Poaceae</taxon>
        <taxon>PACMAD clade</taxon>
        <taxon>Chloridoideae</taxon>
        <taxon>Eragrostideae</taxon>
        <taxon>Eragrostidinae</taxon>
        <taxon>Eragrostis</taxon>
    </lineage>
</organism>
<keyword evidence="3" id="KW-1185">Reference proteome</keyword>
<name>A0A5J9VC34_9POAL</name>
<sequence>MDRRQRSAIVVVAAAVGDHRAIHLRSIKGEEGRRPARSVELWSLLSPPTVEEPKPPQLLPLHVLITYLNGTAEEVFFVATDIATGHPGADPRPRPAHRDRADVPRPMAVGQWPVVIPEVELAMS</sequence>
<gene>
    <name evidence="2" type="ORF">EJB05_15665</name>
</gene>
<accession>A0A5J9VC34</accession>
<evidence type="ECO:0000313" key="2">
    <source>
        <dbReference type="EMBL" id="TVU33852.1"/>
    </source>
</evidence>
<dbReference type="AlphaFoldDB" id="A0A5J9VC34"/>
<evidence type="ECO:0000313" key="3">
    <source>
        <dbReference type="Proteomes" id="UP000324897"/>
    </source>
</evidence>
<dbReference type="EMBL" id="RWGY01000009">
    <property type="protein sequence ID" value="TVU33852.1"/>
    <property type="molecule type" value="Genomic_DNA"/>
</dbReference>
<feature type="compositionally biased region" description="Basic and acidic residues" evidence="1">
    <location>
        <begin position="89"/>
        <end position="103"/>
    </location>
</feature>
<reference evidence="2 3" key="1">
    <citation type="journal article" date="2019" name="Sci. Rep.">
        <title>A high-quality genome of Eragrostis curvula grass provides insights into Poaceae evolution and supports new strategies to enhance forage quality.</title>
        <authorList>
            <person name="Carballo J."/>
            <person name="Santos B.A.C.M."/>
            <person name="Zappacosta D."/>
            <person name="Garbus I."/>
            <person name="Selva J.P."/>
            <person name="Gallo C.A."/>
            <person name="Diaz A."/>
            <person name="Albertini E."/>
            <person name="Caccamo M."/>
            <person name="Echenique V."/>
        </authorList>
    </citation>
    <scope>NUCLEOTIDE SEQUENCE [LARGE SCALE GENOMIC DNA]</scope>
    <source>
        <strain evidence="3">cv. Victoria</strain>
        <tissue evidence="2">Leaf</tissue>
    </source>
</reference>
<feature type="non-terminal residue" evidence="2">
    <location>
        <position position="1"/>
    </location>
</feature>